<reference evidence="16" key="2">
    <citation type="submission" date="2025-09" db="UniProtKB">
        <authorList>
            <consortium name="Ensembl"/>
        </authorList>
    </citation>
    <scope>IDENTIFICATION</scope>
</reference>
<dbReference type="SUPFAM" id="SSF49265">
    <property type="entry name" value="Fibronectin type III"/>
    <property type="match status" value="2"/>
</dbReference>
<evidence type="ECO:0000313" key="16">
    <source>
        <dbReference type="Ensembl" id="ENSNGAP00000011051.1"/>
    </source>
</evidence>
<keyword evidence="6 12" id="KW-0472">Membrane</keyword>
<evidence type="ECO:0000256" key="2">
    <source>
        <dbReference type="ARBA" id="ARBA00010890"/>
    </source>
</evidence>
<evidence type="ECO:0000256" key="10">
    <source>
        <dbReference type="ARBA" id="ARBA00023319"/>
    </source>
</evidence>
<keyword evidence="5 12" id="KW-1133">Transmembrane helix</keyword>
<dbReference type="Proteomes" id="UP000694381">
    <property type="component" value="Unassembled WGS sequence"/>
</dbReference>
<dbReference type="GO" id="GO:0072540">
    <property type="term" value="P:T-helper 17 cell lineage commitment"/>
    <property type="evidence" value="ECO:0007669"/>
    <property type="project" value="Ensembl"/>
</dbReference>
<evidence type="ECO:0000256" key="1">
    <source>
        <dbReference type="ARBA" id="ARBA00004479"/>
    </source>
</evidence>
<keyword evidence="17" id="KW-1185">Reference proteome</keyword>
<dbReference type="PROSITE" id="PS50853">
    <property type="entry name" value="FN3"/>
    <property type="match status" value="1"/>
</dbReference>
<dbReference type="GO" id="GO:0005896">
    <property type="term" value="C:interleukin-6 receptor complex"/>
    <property type="evidence" value="ECO:0007669"/>
    <property type="project" value="Ensembl"/>
</dbReference>
<feature type="signal peptide" evidence="13">
    <location>
        <begin position="1"/>
        <end position="19"/>
    </location>
</feature>
<dbReference type="GO" id="GO:0072126">
    <property type="term" value="P:positive regulation of glomerular mesangial cell proliferation"/>
    <property type="evidence" value="ECO:0007669"/>
    <property type="project" value="Ensembl"/>
</dbReference>
<evidence type="ECO:0000256" key="5">
    <source>
        <dbReference type="ARBA" id="ARBA00022989"/>
    </source>
</evidence>
<dbReference type="InterPro" id="IPR015321">
    <property type="entry name" value="TypeI_recpt_CBD"/>
</dbReference>
<accession>A0A8C6W6H4</accession>
<dbReference type="InterPro" id="IPR003530">
    <property type="entry name" value="Hematopoietin_rcpt_L_F3_CS"/>
</dbReference>
<dbReference type="PROSITE" id="PS01354">
    <property type="entry name" value="HEMATOPO_REC_L_F3"/>
    <property type="match status" value="1"/>
</dbReference>
<dbReference type="GO" id="GO:0042803">
    <property type="term" value="F:protein homodimerization activity"/>
    <property type="evidence" value="ECO:0007669"/>
    <property type="project" value="Ensembl"/>
</dbReference>
<keyword evidence="10" id="KW-0393">Immunoglobulin domain</keyword>
<dbReference type="Gene3D" id="2.60.40.10">
    <property type="entry name" value="Immunoglobulins"/>
    <property type="match status" value="3"/>
</dbReference>
<evidence type="ECO:0000313" key="17">
    <source>
        <dbReference type="Proteomes" id="UP000694381"/>
    </source>
</evidence>
<dbReference type="PROSITE" id="PS50835">
    <property type="entry name" value="IG_LIKE"/>
    <property type="match status" value="1"/>
</dbReference>
<dbReference type="GeneTree" id="ENSGT00940000161919"/>
<dbReference type="GO" id="GO:0097696">
    <property type="term" value="P:cell surface receptor signaling pathway via STAT"/>
    <property type="evidence" value="ECO:0007669"/>
    <property type="project" value="Ensembl"/>
</dbReference>
<dbReference type="FunFam" id="2.60.40.10:FF:000136">
    <property type="entry name" value="Ciliary neurotrophic factor receptor alpha"/>
    <property type="match status" value="1"/>
</dbReference>
<dbReference type="SMART" id="SM00408">
    <property type="entry name" value="IGc2"/>
    <property type="match status" value="1"/>
</dbReference>
<dbReference type="InterPro" id="IPR003598">
    <property type="entry name" value="Ig_sub2"/>
</dbReference>
<feature type="region of interest" description="Disordered" evidence="11">
    <location>
        <begin position="402"/>
        <end position="434"/>
    </location>
</feature>
<dbReference type="GO" id="GO:0016324">
    <property type="term" value="C:apical plasma membrane"/>
    <property type="evidence" value="ECO:0007669"/>
    <property type="project" value="Ensembl"/>
</dbReference>
<reference evidence="16" key="1">
    <citation type="submission" date="2025-08" db="UniProtKB">
        <authorList>
            <consortium name="Ensembl"/>
        </authorList>
    </citation>
    <scope>IDENTIFICATION</scope>
</reference>
<dbReference type="InterPro" id="IPR003961">
    <property type="entry name" value="FN3_dom"/>
</dbReference>
<feature type="transmembrane region" description="Helical" evidence="12">
    <location>
        <begin position="341"/>
        <end position="362"/>
    </location>
</feature>
<feature type="chain" id="PRO_5034474949" evidence="13">
    <location>
        <begin position="20"/>
        <end position="434"/>
    </location>
</feature>
<comment type="similarity">
    <text evidence="2">Belongs to the type I cytokine receptor family. Type 3 subfamily.</text>
</comment>
<dbReference type="SMART" id="SM00060">
    <property type="entry name" value="FN3"/>
    <property type="match status" value="1"/>
</dbReference>
<dbReference type="GO" id="GO:0005138">
    <property type="term" value="F:interleukin-6 receptor binding"/>
    <property type="evidence" value="ECO:0007669"/>
    <property type="project" value="Ensembl"/>
</dbReference>
<dbReference type="GO" id="GO:0004915">
    <property type="term" value="F:interleukin-6 receptor activity"/>
    <property type="evidence" value="ECO:0007669"/>
    <property type="project" value="Ensembl"/>
</dbReference>
<dbReference type="GO" id="GO:0004897">
    <property type="term" value="F:ciliary neurotrophic factor receptor activity"/>
    <property type="evidence" value="ECO:0007669"/>
    <property type="project" value="Ensembl"/>
</dbReference>
<dbReference type="GO" id="GO:0019899">
    <property type="term" value="F:enzyme binding"/>
    <property type="evidence" value="ECO:0007669"/>
    <property type="project" value="Ensembl"/>
</dbReference>
<dbReference type="Pfam" id="PF09240">
    <property type="entry name" value="IL6Ra-bind"/>
    <property type="match status" value="1"/>
</dbReference>
<dbReference type="GO" id="GO:0070110">
    <property type="term" value="C:ciliary neurotrophic factor receptor complex"/>
    <property type="evidence" value="ECO:0007669"/>
    <property type="project" value="Ensembl"/>
</dbReference>
<dbReference type="GO" id="GO:0048661">
    <property type="term" value="P:positive regulation of smooth muscle cell proliferation"/>
    <property type="evidence" value="ECO:0007669"/>
    <property type="project" value="Ensembl"/>
</dbReference>
<dbReference type="InterPro" id="IPR036179">
    <property type="entry name" value="Ig-like_dom_sf"/>
</dbReference>
<dbReference type="Pfam" id="PF13927">
    <property type="entry name" value="Ig_3"/>
    <property type="match status" value="1"/>
</dbReference>
<evidence type="ECO:0000256" key="13">
    <source>
        <dbReference type="SAM" id="SignalP"/>
    </source>
</evidence>
<dbReference type="GO" id="GO:0010573">
    <property type="term" value="P:vascular endothelial growth factor production"/>
    <property type="evidence" value="ECO:0007669"/>
    <property type="project" value="Ensembl"/>
</dbReference>
<dbReference type="InterPro" id="IPR013783">
    <property type="entry name" value="Ig-like_fold"/>
</dbReference>
<dbReference type="InterPro" id="IPR007110">
    <property type="entry name" value="Ig-like_dom"/>
</dbReference>
<feature type="domain" description="Ig-like" evidence="14">
    <location>
        <begin position="25"/>
        <end position="101"/>
    </location>
</feature>
<dbReference type="GO" id="GO:0031018">
    <property type="term" value="P:endocrine pancreas development"/>
    <property type="evidence" value="ECO:0007669"/>
    <property type="project" value="Ensembl"/>
</dbReference>
<dbReference type="InterPro" id="IPR036116">
    <property type="entry name" value="FN3_sf"/>
</dbReference>
<evidence type="ECO:0000256" key="7">
    <source>
        <dbReference type="ARBA" id="ARBA00023157"/>
    </source>
</evidence>
<evidence type="ECO:0000256" key="11">
    <source>
        <dbReference type="SAM" id="MobiDB-lite"/>
    </source>
</evidence>
<dbReference type="GO" id="GO:0009897">
    <property type="term" value="C:external side of plasma membrane"/>
    <property type="evidence" value="ECO:0007669"/>
    <property type="project" value="TreeGrafter"/>
</dbReference>
<dbReference type="GO" id="GO:0016064">
    <property type="term" value="P:immunoglobulin mediated immune response"/>
    <property type="evidence" value="ECO:0007669"/>
    <property type="project" value="TreeGrafter"/>
</dbReference>
<comment type="subcellular location">
    <subcellularLocation>
        <location evidence="1">Membrane</location>
        <topology evidence="1">Single-pass type I membrane protein</topology>
    </subcellularLocation>
</comment>
<organism evidence="16 17">
    <name type="scientific">Nannospalax galili</name>
    <name type="common">Northern Israeli blind subterranean mole rat</name>
    <name type="synonym">Spalax galili</name>
    <dbReference type="NCBI Taxonomy" id="1026970"/>
    <lineage>
        <taxon>Eukaryota</taxon>
        <taxon>Metazoa</taxon>
        <taxon>Chordata</taxon>
        <taxon>Craniata</taxon>
        <taxon>Vertebrata</taxon>
        <taxon>Euteleostomi</taxon>
        <taxon>Mammalia</taxon>
        <taxon>Eutheria</taxon>
        <taxon>Euarchontoglires</taxon>
        <taxon>Glires</taxon>
        <taxon>Rodentia</taxon>
        <taxon>Myomorpha</taxon>
        <taxon>Muroidea</taxon>
        <taxon>Spalacidae</taxon>
        <taxon>Spalacinae</taxon>
        <taxon>Nannospalax</taxon>
    </lineage>
</organism>
<evidence type="ECO:0000256" key="4">
    <source>
        <dbReference type="ARBA" id="ARBA00022729"/>
    </source>
</evidence>
<dbReference type="Ensembl" id="ENSNGAT00000016594.1">
    <property type="protein sequence ID" value="ENSNGAP00000011051.1"/>
    <property type="gene ID" value="ENSNGAG00000013306.1"/>
</dbReference>
<evidence type="ECO:0000256" key="3">
    <source>
        <dbReference type="ARBA" id="ARBA00022692"/>
    </source>
</evidence>
<protein>
    <submittedName>
        <fullName evidence="16">Interleukin 6 receptor, alpha</fullName>
    </submittedName>
</protein>
<dbReference type="SMART" id="SM00409">
    <property type="entry name" value="IG"/>
    <property type="match status" value="1"/>
</dbReference>
<dbReference type="GO" id="GO:0005576">
    <property type="term" value="C:extracellular region"/>
    <property type="evidence" value="ECO:0007669"/>
    <property type="project" value="Ensembl"/>
</dbReference>
<evidence type="ECO:0000256" key="12">
    <source>
        <dbReference type="SAM" id="Phobius"/>
    </source>
</evidence>
<dbReference type="InterPro" id="IPR003599">
    <property type="entry name" value="Ig_sub"/>
</dbReference>
<dbReference type="GO" id="GO:0070119">
    <property type="term" value="F:ciliary neurotrophic factor binding"/>
    <property type="evidence" value="ECO:0007669"/>
    <property type="project" value="Ensembl"/>
</dbReference>
<dbReference type="CDD" id="cd00063">
    <property type="entry name" value="FN3"/>
    <property type="match status" value="1"/>
</dbReference>
<dbReference type="SUPFAM" id="SSF48726">
    <property type="entry name" value="Immunoglobulin"/>
    <property type="match status" value="1"/>
</dbReference>
<evidence type="ECO:0000259" key="15">
    <source>
        <dbReference type="PROSITE" id="PS50853"/>
    </source>
</evidence>
<dbReference type="GO" id="GO:0032722">
    <property type="term" value="P:positive regulation of chemokine production"/>
    <property type="evidence" value="ECO:0007669"/>
    <property type="project" value="Ensembl"/>
</dbReference>
<feature type="domain" description="Fibronectin type-III" evidence="15">
    <location>
        <begin position="208"/>
        <end position="307"/>
    </location>
</feature>
<dbReference type="OMA" id="IIHDAWR"/>
<proteinExistence type="inferred from homology"/>
<keyword evidence="8" id="KW-0675">Receptor</keyword>
<dbReference type="PANTHER" id="PTHR23037:SF22">
    <property type="entry name" value="CYTOKINE RECEPTOR COMMON SUBUNIT BETA"/>
    <property type="match status" value="1"/>
</dbReference>
<evidence type="ECO:0000256" key="6">
    <source>
        <dbReference type="ARBA" id="ARBA00023136"/>
    </source>
</evidence>
<keyword evidence="3 12" id="KW-0812">Transmembrane</keyword>
<evidence type="ECO:0000256" key="8">
    <source>
        <dbReference type="ARBA" id="ARBA00023170"/>
    </source>
</evidence>
<keyword evidence="9" id="KW-0325">Glycoprotein</keyword>
<sequence length="434" mass="48871">CLCLLWLFHFRSEVPFSSCCCFSLPTEVANDTVASLPGATVTLTCPGMEPENNTTVYWVHNGSNLRRWASVGRNLLLRLVQPSDSGNYSCYVDGQQAGTVRLLVDVPPEKPNLHCFRKNPLMNVVCEWRPHHKPSETTKAVLNVKKLFTTEFQVPCQYSQEFQNFSCQVAILEDNNAFYVVTLCVANSVGSKSSNDKPYSLSTVQPDPPVNLVVTAMPGNPHWLNVSWQDPESWDPYYYLLQYEVRYRPEWSKTSTVWLKPKKTYHHCIIQDALRGMKHVVQIRGKEEFGIGKWSEWTPEVTCTPWIGTWLSGVIWEPFVSDLPHLTWWLQESSSASLATFLVAGGSLAFGLLLCVGVVLRLKKTWKAQAGKECKTNSPPPYSPGQLKPTVVLVPLLTQAAPPRSSNTLSHNCPDAGEPQSPYDISNRDYFFPR</sequence>
<evidence type="ECO:0000259" key="14">
    <source>
        <dbReference type="PROSITE" id="PS50835"/>
    </source>
</evidence>
<dbReference type="GO" id="GO:0019981">
    <property type="term" value="F:interleukin-6 binding"/>
    <property type="evidence" value="ECO:0007669"/>
    <property type="project" value="Ensembl"/>
</dbReference>
<keyword evidence="7" id="KW-1015">Disulfide bond</keyword>
<evidence type="ECO:0000256" key="9">
    <source>
        <dbReference type="ARBA" id="ARBA00023180"/>
    </source>
</evidence>
<dbReference type="AlphaFoldDB" id="A0A8C6W6H4"/>
<dbReference type="GO" id="GO:0032755">
    <property type="term" value="P:positive regulation of interleukin-6 production"/>
    <property type="evidence" value="ECO:0007669"/>
    <property type="project" value="Ensembl"/>
</dbReference>
<name>A0A8C6W6H4_NANGA</name>
<keyword evidence="4 13" id="KW-0732">Signal</keyword>
<dbReference type="PANTHER" id="PTHR23037">
    <property type="entry name" value="CYTOKINE RECEPTOR"/>
    <property type="match status" value="1"/>
</dbReference>